<feature type="domain" description="RecX second three-helical" evidence="7">
    <location>
        <begin position="106"/>
        <end position="146"/>
    </location>
</feature>
<dbReference type="InterPro" id="IPR053926">
    <property type="entry name" value="RecX_HTH_1st"/>
</dbReference>
<dbReference type="GO" id="GO:0006282">
    <property type="term" value="P:regulation of DNA repair"/>
    <property type="evidence" value="ECO:0007669"/>
    <property type="project" value="UniProtKB-UniRule"/>
</dbReference>
<comment type="function">
    <text evidence="1 6">Modulates RecA activity.</text>
</comment>
<keyword evidence="5 6" id="KW-0963">Cytoplasm</keyword>
<comment type="similarity">
    <text evidence="3 6">Belongs to the RecX family.</text>
</comment>
<name>A0A125W5I2_ENTFL</name>
<sequence length="266" mass="31282">MTTITRISKDKGEFYLLWLSSGEKLRVSEDILVRQRLLKGQELSDTLIEEIKKASSYDVGLQMAMNYLSYQLRSKKEIFTYLKEKEIVPEDRVKIVQRLEELRLLDDAIFSESYVRTAMRTSDKGPRNVAQQLKQKGISEEDIQHGLTFYTLDEQLNVATATAEKAMKRYRTKSFKDALQKTRLHLMQKGFTNEIIDLALESLAFEKDEEQEQQALNKEGERLWRANQRFDFSKKVQKVKQSLFQKGFDYDLIQQFISEKEVEHDE</sequence>
<dbReference type="InterPro" id="IPR053925">
    <property type="entry name" value="RecX_HTH_3rd"/>
</dbReference>
<evidence type="ECO:0000256" key="5">
    <source>
        <dbReference type="ARBA" id="ARBA00022490"/>
    </source>
</evidence>
<dbReference type="InterPro" id="IPR003783">
    <property type="entry name" value="Regulatory_RecX"/>
</dbReference>
<organism evidence="10 11">
    <name type="scientific">Enterococcus faecalis TX4248</name>
    <dbReference type="NCBI Taxonomy" id="749495"/>
    <lineage>
        <taxon>Bacteria</taxon>
        <taxon>Bacillati</taxon>
        <taxon>Bacillota</taxon>
        <taxon>Bacilli</taxon>
        <taxon>Lactobacillales</taxon>
        <taxon>Enterococcaceae</taxon>
        <taxon>Enterococcus</taxon>
    </lineage>
</organism>
<dbReference type="Pfam" id="PF21982">
    <property type="entry name" value="RecX_HTH1"/>
    <property type="match status" value="1"/>
</dbReference>
<evidence type="ECO:0000256" key="2">
    <source>
        <dbReference type="ARBA" id="ARBA00004496"/>
    </source>
</evidence>
<dbReference type="Pfam" id="PF21981">
    <property type="entry name" value="RecX_HTH3"/>
    <property type="match status" value="2"/>
</dbReference>
<evidence type="ECO:0000259" key="8">
    <source>
        <dbReference type="Pfam" id="PF21981"/>
    </source>
</evidence>
<dbReference type="AlphaFoldDB" id="A0A125W5I2"/>
<accession>A0A125W5I2</accession>
<evidence type="ECO:0000256" key="4">
    <source>
        <dbReference type="ARBA" id="ARBA00018111"/>
    </source>
</evidence>
<feature type="domain" description="RecX third three-helical" evidence="8">
    <location>
        <begin position="210"/>
        <end position="257"/>
    </location>
</feature>
<dbReference type="HAMAP" id="MF_01114">
    <property type="entry name" value="RecX"/>
    <property type="match status" value="1"/>
</dbReference>
<dbReference type="InterPro" id="IPR053924">
    <property type="entry name" value="RecX_HTH_2nd"/>
</dbReference>
<dbReference type="InterPro" id="IPR036388">
    <property type="entry name" value="WH-like_DNA-bd_sf"/>
</dbReference>
<dbReference type="PANTHER" id="PTHR33602">
    <property type="entry name" value="REGULATORY PROTEIN RECX FAMILY PROTEIN"/>
    <property type="match status" value="1"/>
</dbReference>
<dbReference type="PANTHER" id="PTHR33602:SF1">
    <property type="entry name" value="REGULATORY PROTEIN RECX FAMILY PROTEIN"/>
    <property type="match status" value="1"/>
</dbReference>
<protein>
    <recommendedName>
        <fullName evidence="4 6">Regulatory protein RecX</fullName>
    </recommendedName>
</protein>
<evidence type="ECO:0000256" key="6">
    <source>
        <dbReference type="HAMAP-Rule" id="MF_01114"/>
    </source>
</evidence>
<evidence type="ECO:0000259" key="9">
    <source>
        <dbReference type="Pfam" id="PF21982"/>
    </source>
</evidence>
<dbReference type="HOGENOM" id="CLU_066607_4_0_9"/>
<dbReference type="EMBL" id="AEBR01000058">
    <property type="protein sequence ID" value="EFM82619.1"/>
    <property type="molecule type" value="Genomic_DNA"/>
</dbReference>
<gene>
    <name evidence="6 10" type="primary">recX</name>
    <name evidence="10" type="ORF">HMPREF9498_01772</name>
</gene>
<feature type="domain" description="RecX first three-helical" evidence="9">
    <location>
        <begin position="62"/>
        <end position="99"/>
    </location>
</feature>
<evidence type="ECO:0000313" key="11">
    <source>
        <dbReference type="Proteomes" id="UP000004846"/>
    </source>
</evidence>
<dbReference type="Proteomes" id="UP000004846">
    <property type="component" value="Unassembled WGS sequence"/>
</dbReference>
<dbReference type="GO" id="GO:0005737">
    <property type="term" value="C:cytoplasm"/>
    <property type="evidence" value="ECO:0007669"/>
    <property type="project" value="UniProtKB-SubCell"/>
</dbReference>
<evidence type="ECO:0000256" key="3">
    <source>
        <dbReference type="ARBA" id="ARBA00009695"/>
    </source>
</evidence>
<comment type="caution">
    <text evidence="10">The sequence shown here is derived from an EMBL/GenBank/DDBJ whole genome shotgun (WGS) entry which is preliminary data.</text>
</comment>
<dbReference type="Pfam" id="PF02631">
    <property type="entry name" value="RecX_HTH2"/>
    <property type="match status" value="1"/>
</dbReference>
<proteinExistence type="inferred from homology"/>
<evidence type="ECO:0000313" key="10">
    <source>
        <dbReference type="EMBL" id="EFM82619.1"/>
    </source>
</evidence>
<dbReference type="Gene3D" id="1.10.10.10">
    <property type="entry name" value="Winged helix-like DNA-binding domain superfamily/Winged helix DNA-binding domain"/>
    <property type="match status" value="4"/>
</dbReference>
<dbReference type="RefSeq" id="WP_002356439.1">
    <property type="nucleotide sequence ID" value="NZ_GL454457.1"/>
</dbReference>
<comment type="subcellular location">
    <subcellularLocation>
        <location evidence="2 6">Cytoplasm</location>
    </subcellularLocation>
</comment>
<evidence type="ECO:0000259" key="7">
    <source>
        <dbReference type="Pfam" id="PF02631"/>
    </source>
</evidence>
<evidence type="ECO:0000256" key="1">
    <source>
        <dbReference type="ARBA" id="ARBA00003529"/>
    </source>
</evidence>
<feature type="domain" description="RecX third three-helical" evidence="8">
    <location>
        <begin position="153"/>
        <end position="200"/>
    </location>
</feature>
<dbReference type="NCBIfam" id="NF010733">
    <property type="entry name" value="PRK14135.1"/>
    <property type="match status" value="1"/>
</dbReference>
<reference evidence="11" key="1">
    <citation type="submission" date="2010-07" db="EMBL/GenBank/DDBJ databases">
        <authorList>
            <person name="Weinstock G."/>
            <person name="Sodergren E."/>
            <person name="Clifton S."/>
            <person name="Fulton L."/>
            <person name="Fulton B."/>
            <person name="Courtney L."/>
            <person name="Fronick C."/>
            <person name="Harrison M."/>
            <person name="Strong C."/>
            <person name="Farmer C."/>
            <person name="Delahaunty K."/>
            <person name="Markovic C."/>
            <person name="Hall O."/>
            <person name="Minx P."/>
            <person name="Tomlinson C."/>
            <person name="Mitreva M."/>
            <person name="Hou S."/>
            <person name="Chen J."/>
            <person name="Wollam A."/>
            <person name="Pepin K.H."/>
            <person name="Johnson M."/>
            <person name="Bhonagiri V."/>
            <person name="Zhang X."/>
            <person name="Suruliraj S."/>
            <person name="Warren W."/>
            <person name="Chinwalla A."/>
            <person name="Mardis E.R."/>
            <person name="Wilson R.K."/>
        </authorList>
    </citation>
    <scope>NUCLEOTIDE SEQUENCE [LARGE SCALE GENOMIC DNA]</scope>
    <source>
        <strain evidence="11">TX4248</strain>
    </source>
</reference>